<keyword evidence="2 4" id="KW-0689">Ribosomal protein</keyword>
<dbReference type="Gene3D" id="3.100.10.10">
    <property type="match status" value="1"/>
</dbReference>
<name>A0A8J8PGF0_9ARCH</name>
<dbReference type="HAMAP" id="MF_00329">
    <property type="entry name" value="Ribosomal_eL18"/>
    <property type="match status" value="1"/>
</dbReference>
<dbReference type="GeneID" id="41324025"/>
<dbReference type="GO" id="GO:0022625">
    <property type="term" value="C:cytosolic large ribosomal subunit"/>
    <property type="evidence" value="ECO:0007669"/>
    <property type="project" value="TreeGrafter"/>
</dbReference>
<comment type="similarity">
    <text evidence="1 4">Belongs to the eukaryotic ribosomal protein eL18 family.</text>
</comment>
<evidence type="ECO:0000256" key="3">
    <source>
        <dbReference type="ARBA" id="ARBA00023274"/>
    </source>
</evidence>
<dbReference type="PANTHER" id="PTHR10934:SF2">
    <property type="entry name" value="LARGE RIBOSOMAL SUBUNIT PROTEIN EL18"/>
    <property type="match status" value="1"/>
</dbReference>
<dbReference type="NCBIfam" id="NF003079">
    <property type="entry name" value="PRK04005.1"/>
    <property type="match status" value="1"/>
</dbReference>
<dbReference type="GO" id="GO:0003735">
    <property type="term" value="F:structural constituent of ribosome"/>
    <property type="evidence" value="ECO:0007669"/>
    <property type="project" value="InterPro"/>
</dbReference>
<reference evidence="6" key="1">
    <citation type="submission" date="2016-03" db="EMBL/GenBank/DDBJ databases">
        <authorList>
            <person name="Borrel G."/>
            <person name="Mccann A."/>
            <person name="O'Toole P.W."/>
        </authorList>
    </citation>
    <scope>NUCLEOTIDE SEQUENCE</scope>
    <source>
        <strain evidence="6">183</strain>
    </source>
</reference>
<dbReference type="Proteomes" id="UP000752814">
    <property type="component" value="Unassembled WGS sequence"/>
</dbReference>
<evidence type="ECO:0000313" key="6">
    <source>
        <dbReference type="EMBL" id="TQS84027.1"/>
    </source>
</evidence>
<comment type="caution">
    <text evidence="6">The sequence shown here is derived from an EMBL/GenBank/DDBJ whole genome shotgun (WGS) entry which is preliminary data.</text>
</comment>
<evidence type="ECO:0000259" key="5">
    <source>
        <dbReference type="Pfam" id="PF00828"/>
    </source>
</evidence>
<dbReference type="InterPro" id="IPR022947">
    <property type="entry name" value="Ribosomal_eL18_arc"/>
</dbReference>
<feature type="domain" description="Large ribosomal subunit protein uL15/eL18" evidence="5">
    <location>
        <begin position="34"/>
        <end position="99"/>
    </location>
</feature>
<sequence>MKTTQKTDPNLVALIAELKRETREGDAAIWRDIAQRLEKPSRNWAEVNLSKLERNANDGDIILVPGKVLGAGKISKNITIAAYRFSAAAAKAIEDAGGKKLTIAELVKENPSGKGVRIMG</sequence>
<organism evidence="6 7">
    <name type="scientific">Candidatus Methanomassiliicoccus intestinalis</name>
    <dbReference type="NCBI Taxonomy" id="1406512"/>
    <lineage>
        <taxon>Archaea</taxon>
        <taxon>Methanobacteriati</taxon>
        <taxon>Thermoplasmatota</taxon>
        <taxon>Thermoplasmata</taxon>
        <taxon>Methanomassiliicoccales</taxon>
        <taxon>Methanomassiliicoccaceae</taxon>
        <taxon>Methanomassiliicoccus</taxon>
    </lineage>
</organism>
<dbReference type="AlphaFoldDB" id="A0A8J8PGF0"/>
<dbReference type="OMA" id="SGVIIME"/>
<evidence type="ECO:0000256" key="2">
    <source>
        <dbReference type="ARBA" id="ARBA00022980"/>
    </source>
</evidence>
<evidence type="ECO:0000313" key="7">
    <source>
        <dbReference type="Proteomes" id="UP000752814"/>
    </source>
</evidence>
<proteinExistence type="inferred from homology"/>
<dbReference type="Pfam" id="PF00828">
    <property type="entry name" value="Ribosomal_L27A"/>
    <property type="match status" value="1"/>
</dbReference>
<evidence type="ECO:0000256" key="1">
    <source>
        <dbReference type="ARBA" id="ARBA00006815"/>
    </source>
</evidence>
<dbReference type="RefSeq" id="WP_020449482.1">
    <property type="nucleotide sequence ID" value="NZ_CAYAXV010000009.1"/>
</dbReference>
<gene>
    <name evidence="4" type="primary">rpl18e</name>
    <name evidence="6" type="ORF">A3207_06835</name>
</gene>
<protein>
    <recommendedName>
        <fullName evidence="4">Large ribosomal subunit protein eL18</fullName>
    </recommendedName>
</protein>
<dbReference type="GO" id="GO:0003723">
    <property type="term" value="F:RNA binding"/>
    <property type="evidence" value="ECO:0007669"/>
    <property type="project" value="TreeGrafter"/>
</dbReference>
<keyword evidence="3 4" id="KW-0687">Ribonucleoprotein</keyword>
<evidence type="ECO:0000256" key="4">
    <source>
        <dbReference type="HAMAP-Rule" id="MF_00329"/>
    </source>
</evidence>
<dbReference type="InterPro" id="IPR021131">
    <property type="entry name" value="Ribosomal_uL15/eL18"/>
</dbReference>
<dbReference type="PANTHER" id="PTHR10934">
    <property type="entry name" value="60S RIBOSOMAL PROTEIN L18"/>
    <property type="match status" value="1"/>
</dbReference>
<dbReference type="EMBL" id="LVVT01000007">
    <property type="protein sequence ID" value="TQS84027.1"/>
    <property type="molecule type" value="Genomic_DNA"/>
</dbReference>
<accession>A0A8J8PGF0</accession>
<dbReference type="InterPro" id="IPR000039">
    <property type="entry name" value="Ribosomal_eL18"/>
</dbReference>
<dbReference type="InterPro" id="IPR001196">
    <property type="entry name" value="Ribosomal_uL15_CS"/>
</dbReference>
<dbReference type="InterPro" id="IPR036227">
    <property type="entry name" value="Ribosomal_uL15/eL18_sf"/>
</dbReference>
<dbReference type="PROSITE" id="PS00475">
    <property type="entry name" value="RIBOSOMAL_L15"/>
    <property type="match status" value="1"/>
</dbReference>
<dbReference type="SUPFAM" id="SSF52080">
    <property type="entry name" value="Ribosomal proteins L15p and L18e"/>
    <property type="match status" value="1"/>
</dbReference>
<dbReference type="GO" id="GO:0006412">
    <property type="term" value="P:translation"/>
    <property type="evidence" value="ECO:0007669"/>
    <property type="project" value="UniProtKB-UniRule"/>
</dbReference>